<dbReference type="Gene3D" id="3.30.1330.80">
    <property type="entry name" value="Hypothetical protein, similar to alpha- acetolactate decarboxylase, domain 2"/>
    <property type="match status" value="1"/>
</dbReference>
<reference evidence="5" key="1">
    <citation type="journal article" date="2012" name="Nature">
        <title>A physical, genetic and functional sequence assembly of the barley genome.</title>
        <authorList>
            <consortium name="The International Barley Genome Sequencing Consortium"/>
            <person name="Mayer K.F."/>
            <person name="Waugh R."/>
            <person name="Brown J.W."/>
            <person name="Schulman A."/>
            <person name="Langridge P."/>
            <person name="Platzer M."/>
            <person name="Fincher G.B."/>
            <person name="Muehlbauer G.J."/>
            <person name="Sato K."/>
            <person name="Close T.J."/>
            <person name="Wise R.P."/>
            <person name="Stein N."/>
        </authorList>
    </citation>
    <scope>NUCLEOTIDE SEQUENCE [LARGE SCALE GENOMIC DNA]</scope>
    <source>
        <strain evidence="5">cv. Morex</strain>
    </source>
</reference>
<comment type="function">
    <text evidence="1">Transcription factor that specifically binds AT-rich DNA sequences related to the nuclear matrix attachment regions (MARs).</text>
</comment>
<evidence type="ECO:0000256" key="1">
    <source>
        <dbReference type="RuleBase" id="RU367031"/>
    </source>
</evidence>
<keyword evidence="1" id="KW-0539">Nucleus</keyword>
<dbReference type="EnsemblPlants" id="HORVU.MOREX.r3.7HG0656870.1">
    <property type="protein sequence ID" value="HORVU.MOREX.r3.7HG0656870.1"/>
    <property type="gene ID" value="HORVU.MOREX.r3.7HG0656870"/>
</dbReference>
<sequence length="288" mass="29509">MKGAMPSAAGETRPGAGMSSRSPLQPRPPQPIVAACVTNAHEGGASYSLAPRPSSGPVAGTEPAHAMTVSSNPPKRKRGRPRKYAPDGTMPPTIIPTPYPTGAATSPTPVALPSSSALGLRVGVGSPRAPPAMPSPLPPPPLEHGRHPVKKPRQMAVAGPGATGLIPQVITIQGGEDVTTKVMSYCGNGFAVYILSAHGVVRNVTLRQETTRHERVTYEGCFHILSLSGLYVPSKTNGMSTRKGGLGISLAGPDGCVFGGGSAGPLIAASPVQVVIGMFLADKKKEDE</sequence>
<protein>
    <recommendedName>
        <fullName evidence="1">AT-hook motif nuclear-localized protein</fullName>
    </recommendedName>
</protein>
<dbReference type="InterPro" id="IPR039605">
    <property type="entry name" value="AHL"/>
</dbReference>
<keyword evidence="1" id="KW-0238">DNA-binding</keyword>
<comment type="domain">
    <text evidence="1">The PPC domain mediates interactions between AHL proteins.</text>
</comment>
<evidence type="ECO:0000313" key="4">
    <source>
        <dbReference type="EnsemblPlants" id="HORVU.MOREX.r3.7HG0656870.1"/>
    </source>
</evidence>
<evidence type="ECO:0000259" key="3">
    <source>
        <dbReference type="PROSITE" id="PS51742"/>
    </source>
</evidence>
<dbReference type="Proteomes" id="UP000011116">
    <property type="component" value="Chromosome 7H"/>
</dbReference>
<reference evidence="4" key="2">
    <citation type="submission" date="2020-10" db="EMBL/GenBank/DDBJ databases">
        <authorList>
            <person name="Scholz U."/>
            <person name="Mascher M."/>
            <person name="Fiebig A."/>
        </authorList>
    </citation>
    <scope>NUCLEOTIDE SEQUENCE [LARGE SCALE GENOMIC DNA]</scope>
    <source>
        <strain evidence="4">cv. Morex</strain>
    </source>
</reference>
<dbReference type="AlphaFoldDB" id="A0A8I6YSG0"/>
<dbReference type="Gramene" id="HORVU.MOREX.r3.7HG0656870.1">
    <property type="protein sequence ID" value="HORVU.MOREX.r3.7HG0656870.1"/>
    <property type="gene ID" value="HORVU.MOREX.r3.7HG0656870"/>
</dbReference>
<comment type="subcellular location">
    <subcellularLocation>
        <location evidence="1">Nucleus</location>
    </subcellularLocation>
</comment>
<reference evidence="4" key="3">
    <citation type="submission" date="2022-01" db="UniProtKB">
        <authorList>
            <consortium name="EnsemblPlants"/>
        </authorList>
    </citation>
    <scope>IDENTIFICATION</scope>
    <source>
        <strain evidence="4">subsp. vulgare</strain>
    </source>
</reference>
<feature type="domain" description="PPC" evidence="3">
    <location>
        <begin position="162"/>
        <end position="288"/>
    </location>
</feature>
<dbReference type="InterPro" id="IPR005175">
    <property type="entry name" value="PPC_dom"/>
</dbReference>
<proteinExistence type="predicted"/>
<feature type="region of interest" description="Disordered" evidence="2">
    <location>
        <begin position="1"/>
        <end position="93"/>
    </location>
</feature>
<dbReference type="PANTHER" id="PTHR31500">
    <property type="entry name" value="AT-HOOK MOTIF NUCLEAR-LOCALIZED PROTEIN 9"/>
    <property type="match status" value="1"/>
</dbReference>
<organism evidence="4 5">
    <name type="scientific">Hordeum vulgare subsp. vulgare</name>
    <name type="common">Domesticated barley</name>
    <dbReference type="NCBI Taxonomy" id="112509"/>
    <lineage>
        <taxon>Eukaryota</taxon>
        <taxon>Viridiplantae</taxon>
        <taxon>Streptophyta</taxon>
        <taxon>Embryophyta</taxon>
        <taxon>Tracheophyta</taxon>
        <taxon>Spermatophyta</taxon>
        <taxon>Magnoliopsida</taxon>
        <taxon>Liliopsida</taxon>
        <taxon>Poales</taxon>
        <taxon>Poaceae</taxon>
        <taxon>BOP clade</taxon>
        <taxon>Pooideae</taxon>
        <taxon>Triticodae</taxon>
        <taxon>Triticeae</taxon>
        <taxon>Hordeinae</taxon>
        <taxon>Hordeum</taxon>
    </lineage>
</organism>
<name>A0A8I6YSG0_HORVV</name>
<dbReference type="PANTHER" id="PTHR31500:SF48">
    <property type="entry name" value="AT-HOOK MOTIF NUCLEAR-LOCALIZED PROTEIN"/>
    <property type="match status" value="1"/>
</dbReference>
<dbReference type="GO" id="GO:0005634">
    <property type="term" value="C:nucleus"/>
    <property type="evidence" value="ECO:0007669"/>
    <property type="project" value="UniProtKB-SubCell"/>
</dbReference>
<dbReference type="SUPFAM" id="SSF117856">
    <property type="entry name" value="AF0104/ALDC/Ptd012-like"/>
    <property type="match status" value="1"/>
</dbReference>
<evidence type="ECO:0000313" key="5">
    <source>
        <dbReference type="Proteomes" id="UP000011116"/>
    </source>
</evidence>
<feature type="compositionally biased region" description="Basic residues" evidence="2">
    <location>
        <begin position="74"/>
        <end position="83"/>
    </location>
</feature>
<accession>A0A8I6YSG0</accession>
<dbReference type="SMR" id="A0A8I6YSG0"/>
<evidence type="ECO:0000256" key="2">
    <source>
        <dbReference type="SAM" id="MobiDB-lite"/>
    </source>
</evidence>
<dbReference type="PROSITE" id="PS51742">
    <property type="entry name" value="PPC"/>
    <property type="match status" value="1"/>
</dbReference>
<keyword evidence="5" id="KW-1185">Reference proteome</keyword>
<dbReference type="Pfam" id="PF03479">
    <property type="entry name" value="PCC"/>
    <property type="match status" value="1"/>
</dbReference>
<dbReference type="CDD" id="cd11378">
    <property type="entry name" value="DUF296"/>
    <property type="match status" value="1"/>
</dbReference>
<keyword evidence="1" id="KW-0804">Transcription</keyword>
<dbReference type="GO" id="GO:0003680">
    <property type="term" value="F:minor groove of adenine-thymine-rich DNA binding"/>
    <property type="evidence" value="ECO:0007669"/>
    <property type="project" value="UniProtKB-UniRule"/>
</dbReference>
<keyword evidence="1" id="KW-0805">Transcription regulation</keyword>